<reference evidence="4 5" key="1">
    <citation type="submission" date="2020-07" db="EMBL/GenBank/DDBJ databases">
        <title>Sequencing the genomes of 1000 actinobacteria strains.</title>
        <authorList>
            <person name="Klenk H.-P."/>
        </authorList>
    </citation>
    <scope>NUCLEOTIDE SEQUENCE [LARGE SCALE GENOMIC DNA]</scope>
    <source>
        <strain evidence="4 5">LI1</strain>
    </source>
</reference>
<keyword evidence="2" id="KW-0812">Transmembrane</keyword>
<feature type="transmembrane region" description="Helical" evidence="2">
    <location>
        <begin position="197"/>
        <end position="217"/>
    </location>
</feature>
<name>A0A7Z0EGZ9_9MICO</name>
<evidence type="ECO:0000256" key="2">
    <source>
        <dbReference type="SAM" id="Phobius"/>
    </source>
</evidence>
<feature type="transmembrane region" description="Helical" evidence="2">
    <location>
        <begin position="348"/>
        <end position="367"/>
    </location>
</feature>
<dbReference type="InterPro" id="IPR016174">
    <property type="entry name" value="Di-haem_cyt_TM"/>
</dbReference>
<comment type="caution">
    <text evidence="4">The sequence shown here is derived from an EMBL/GenBank/DDBJ whole genome shotgun (WGS) entry which is preliminary data.</text>
</comment>
<dbReference type="Gene3D" id="3.90.420.10">
    <property type="entry name" value="Oxidoreductase, molybdopterin-binding domain"/>
    <property type="match status" value="1"/>
</dbReference>
<accession>A0A7Z0EGZ9</accession>
<feature type="compositionally biased region" description="Basic and acidic residues" evidence="1">
    <location>
        <begin position="1"/>
        <end position="10"/>
    </location>
</feature>
<dbReference type="AlphaFoldDB" id="A0A7Z0EGZ9"/>
<evidence type="ECO:0000313" key="4">
    <source>
        <dbReference type="EMBL" id="NYJ21375.1"/>
    </source>
</evidence>
<feature type="transmembrane region" description="Helical" evidence="2">
    <location>
        <begin position="309"/>
        <end position="328"/>
    </location>
</feature>
<proteinExistence type="predicted"/>
<dbReference type="GO" id="GO:0016020">
    <property type="term" value="C:membrane"/>
    <property type="evidence" value="ECO:0007669"/>
    <property type="project" value="InterPro"/>
</dbReference>
<keyword evidence="5" id="KW-1185">Reference proteome</keyword>
<dbReference type="Gene3D" id="1.20.950.20">
    <property type="entry name" value="Transmembrane di-heme cytochromes, Chain C"/>
    <property type="match status" value="1"/>
</dbReference>
<dbReference type="InterPro" id="IPR036374">
    <property type="entry name" value="OxRdtase_Mopterin-bd_sf"/>
</dbReference>
<keyword evidence="2" id="KW-0472">Membrane</keyword>
<feature type="region of interest" description="Disordered" evidence="1">
    <location>
        <begin position="1"/>
        <end position="22"/>
    </location>
</feature>
<feature type="transmembrane region" description="Helical" evidence="2">
    <location>
        <begin position="62"/>
        <end position="83"/>
    </location>
</feature>
<sequence length="594" mass="67171">METPSDDPHENVPAADVGPDSRVSFRNELDRTHYTAVDEDWAGHVPAQYGVAPRVRIGRSKWFNLLWLIPIGLLLMIVAIAVAKGIRDLPVVQDFMRQFPGASKLPDDAPIGFPAWLGWQHFFNLFLMTFIIRSGVTILADHPRLYWTRHSTPGKDWFRIQKPVPPDPLYTAKQDSITLPNGVGLPGRRHSIGLARWWHLGVDTLWLLNGIVFYILIFSTGQWMRLVPLNWDVIPNAVSVAIQYLSLDWPVESGWVNYNSLQLIAYFVTVFIAAPAALITGLGMSPALSTRFRAISSLFSIQVARSLHFFVLCWFVMFIVVHVTLVLTTGALRNLNHMYASRNDDSWVGFWIFAASMVVVIVAWVAATPFTYRHPRVVQKVGFALIGGAQKLFEHIDSKPGQYTEKDISPYFWHNGKYPETEEYKQLEAGTFADYTLRVNGLVENPVELSLEQLRALPHHEQITQHFCIQGWSGVAKWGGVSMQSIVDLVKPAPEAKWVIFYSFAVGPDGGIYYDAQPIEQMSYELTMLAYDMNDDTLSFGHGAPLRLRNEVQLGFKLVKWIKGIEFVEHFSEVGGGLGGYNNDHEFFGYRQSI</sequence>
<evidence type="ECO:0000259" key="3">
    <source>
        <dbReference type="Pfam" id="PF00174"/>
    </source>
</evidence>
<feature type="domain" description="Oxidoreductase molybdopterin-binding" evidence="3">
    <location>
        <begin position="433"/>
        <end position="570"/>
    </location>
</feature>
<evidence type="ECO:0000256" key="1">
    <source>
        <dbReference type="SAM" id="MobiDB-lite"/>
    </source>
</evidence>
<dbReference type="SUPFAM" id="SSF56524">
    <property type="entry name" value="Oxidoreductase molybdopterin-binding domain"/>
    <property type="match status" value="1"/>
</dbReference>
<dbReference type="PANTHER" id="PTHR43032">
    <property type="entry name" value="PROTEIN-METHIONINE-SULFOXIDE REDUCTASE"/>
    <property type="match status" value="1"/>
</dbReference>
<organism evidence="4 5">
    <name type="scientific">Glaciibacter psychrotolerans</name>
    <dbReference type="NCBI Taxonomy" id="670054"/>
    <lineage>
        <taxon>Bacteria</taxon>
        <taxon>Bacillati</taxon>
        <taxon>Actinomycetota</taxon>
        <taxon>Actinomycetes</taxon>
        <taxon>Micrococcales</taxon>
        <taxon>Microbacteriaceae</taxon>
        <taxon>Glaciibacter</taxon>
    </lineage>
</organism>
<dbReference type="RefSeq" id="WP_179579978.1">
    <property type="nucleotide sequence ID" value="NZ_JACCFM010000001.1"/>
</dbReference>
<gene>
    <name evidence="4" type="ORF">HNR05_003166</name>
</gene>
<dbReference type="Pfam" id="PF00174">
    <property type="entry name" value="Oxidored_molyb"/>
    <property type="match status" value="1"/>
</dbReference>
<dbReference type="Proteomes" id="UP000537260">
    <property type="component" value="Unassembled WGS sequence"/>
</dbReference>
<keyword evidence="2" id="KW-1133">Transmembrane helix</keyword>
<protein>
    <submittedName>
        <fullName evidence="4">Thiosulfate reductase cytochrome b subunit</fullName>
    </submittedName>
</protein>
<feature type="transmembrane region" description="Helical" evidence="2">
    <location>
        <begin position="263"/>
        <end position="288"/>
    </location>
</feature>
<feature type="transmembrane region" description="Helical" evidence="2">
    <location>
        <begin position="122"/>
        <end position="140"/>
    </location>
</feature>
<dbReference type="SUPFAM" id="SSF81342">
    <property type="entry name" value="Transmembrane di-heme cytochromes"/>
    <property type="match status" value="1"/>
</dbReference>
<dbReference type="EMBL" id="JACCFM010000001">
    <property type="protein sequence ID" value="NYJ21375.1"/>
    <property type="molecule type" value="Genomic_DNA"/>
</dbReference>
<evidence type="ECO:0000313" key="5">
    <source>
        <dbReference type="Proteomes" id="UP000537260"/>
    </source>
</evidence>
<dbReference type="GO" id="GO:0022904">
    <property type="term" value="P:respiratory electron transport chain"/>
    <property type="evidence" value="ECO:0007669"/>
    <property type="project" value="InterPro"/>
</dbReference>
<dbReference type="InterPro" id="IPR000572">
    <property type="entry name" value="OxRdtase_Mopterin-bd_dom"/>
</dbReference>